<feature type="signal peptide" evidence="1">
    <location>
        <begin position="1"/>
        <end position="21"/>
    </location>
</feature>
<dbReference type="AlphaFoldDB" id="A0A371YVR6"/>
<reference evidence="2" key="1">
    <citation type="journal article" date="2014" name="Int. J. Syst. Evol. Microbiol.">
        <title>Complete genome of a new Firmicutes species belonging to the dominant human colonic microbiota ('Ruminococcus bicirculans') reveals two chromosomes and a selective capacity to utilize plant glucans.</title>
        <authorList>
            <consortium name="NISC Comparative Sequencing Program"/>
            <person name="Wegmann U."/>
            <person name="Louis P."/>
            <person name="Goesmann A."/>
            <person name="Henrissat B."/>
            <person name="Duncan S.H."/>
            <person name="Flint H.J."/>
        </authorList>
    </citation>
    <scope>NUCLEOTIDE SEQUENCE</scope>
    <source>
        <strain evidence="2">KCTC 62575</strain>
    </source>
</reference>
<dbReference type="EMBL" id="JBHRSF010000071">
    <property type="protein sequence ID" value="MFC2996554.1"/>
    <property type="molecule type" value="Genomic_DNA"/>
</dbReference>
<dbReference type="Proteomes" id="UP001595455">
    <property type="component" value="Unassembled WGS sequence"/>
</dbReference>
<feature type="chain" id="PRO_5016846307" evidence="1">
    <location>
        <begin position="22"/>
        <end position="259"/>
    </location>
</feature>
<evidence type="ECO:0000313" key="5">
    <source>
        <dbReference type="Proteomes" id="UP001595455"/>
    </source>
</evidence>
<protein>
    <submittedName>
        <fullName evidence="3">Uncharacterized protein</fullName>
    </submittedName>
</protein>
<comment type="caution">
    <text evidence="3">The sequence shown here is derived from an EMBL/GenBank/DDBJ whole genome shotgun (WGS) entry which is preliminary data.</text>
</comment>
<accession>A0A371YVR6</accession>
<dbReference type="RefSeq" id="WP_147305705.1">
    <property type="nucleotide sequence ID" value="NZ_JBHRSF010000071.1"/>
</dbReference>
<organism evidence="3 4">
    <name type="scientific">Acinetobacter sichuanensis</name>
    <dbReference type="NCBI Taxonomy" id="2136183"/>
    <lineage>
        <taxon>Bacteria</taxon>
        <taxon>Pseudomonadati</taxon>
        <taxon>Pseudomonadota</taxon>
        <taxon>Gammaproteobacteria</taxon>
        <taxon>Moraxellales</taxon>
        <taxon>Moraxellaceae</taxon>
        <taxon>Acinetobacter</taxon>
    </lineage>
</organism>
<gene>
    <name evidence="2" type="ORF">ACFODO_15050</name>
    <name evidence="3" type="ORF">C9E89_001020</name>
</gene>
<reference evidence="2" key="4">
    <citation type="submission" date="2024-09" db="EMBL/GenBank/DDBJ databases">
        <authorList>
            <person name="Sun Q."/>
            <person name="Mori K."/>
        </authorList>
    </citation>
    <scope>NUCLEOTIDE SEQUENCE</scope>
    <source>
        <strain evidence="2">KCTC 62575</strain>
    </source>
</reference>
<name>A0A371YVR6_9GAMM</name>
<dbReference type="EMBL" id="PYIX02000001">
    <property type="protein sequence ID" value="RFC85532.1"/>
    <property type="molecule type" value="Genomic_DNA"/>
</dbReference>
<evidence type="ECO:0000256" key="1">
    <source>
        <dbReference type="SAM" id="SignalP"/>
    </source>
</evidence>
<evidence type="ECO:0000313" key="4">
    <source>
        <dbReference type="Proteomes" id="UP000240957"/>
    </source>
</evidence>
<reference evidence="3 4" key="2">
    <citation type="submission" date="2018-08" db="EMBL/GenBank/DDBJ databases">
        <title>The draft genome of Acinetobacter sichuanensis strain WCHAc060041.</title>
        <authorList>
            <person name="Qin J."/>
            <person name="Feng Y."/>
            <person name="Zong Z."/>
        </authorList>
    </citation>
    <scope>NUCLEOTIDE SEQUENCE [LARGE SCALE GENOMIC DNA]</scope>
    <source>
        <strain evidence="3 4">WCHAc060041</strain>
    </source>
</reference>
<proteinExistence type="predicted"/>
<dbReference type="OrthoDB" id="6693396at2"/>
<sequence length="259" mass="30041">MKITMLFFIFMIFTLSSTIYAQENYQRCSDLETDHLLKALTQKSNLFKKPQSNLNPTFYDCLIIHQEQVLIATSQEIQQFSNNAGNYQLDLFLINRHKQSIIQHYHHPTPIIPQTRLENIKFDINAYSNIPNQHIIGLGLHQVHIGGVSSSTRILQLFHIQAKQAIKWVLQDLITDQVANSTPYQCEDAQSSELNRKLILLSSKTQGLPDIRLNENIENIHVDIQNCHVKIIKQKQSQILKFDGKKYYFKAKNLLQIDI</sequence>
<reference evidence="5" key="3">
    <citation type="journal article" date="2019" name="Int. J. Syst. Evol. Microbiol.">
        <title>The Global Catalogue of Microorganisms (GCM) 10K type strain sequencing project: providing services to taxonomists for standard genome sequencing and annotation.</title>
        <authorList>
            <consortium name="The Broad Institute Genomics Platform"/>
            <consortium name="The Broad Institute Genome Sequencing Center for Infectious Disease"/>
            <person name="Wu L."/>
            <person name="Ma J."/>
        </authorList>
    </citation>
    <scope>NUCLEOTIDE SEQUENCE [LARGE SCALE GENOMIC DNA]</scope>
    <source>
        <strain evidence="5">KCTC 62575</strain>
    </source>
</reference>
<evidence type="ECO:0000313" key="2">
    <source>
        <dbReference type="EMBL" id="MFC2996554.1"/>
    </source>
</evidence>
<keyword evidence="5" id="KW-1185">Reference proteome</keyword>
<keyword evidence="1" id="KW-0732">Signal</keyword>
<dbReference type="Proteomes" id="UP000240957">
    <property type="component" value="Unassembled WGS sequence"/>
</dbReference>
<evidence type="ECO:0000313" key="3">
    <source>
        <dbReference type="EMBL" id="RFC85532.1"/>
    </source>
</evidence>